<protein>
    <recommendedName>
        <fullName evidence="3">AraC family transcriptional regulator</fullName>
    </recommendedName>
</protein>
<reference evidence="1 2" key="1">
    <citation type="submission" date="2023-04" db="EMBL/GenBank/DDBJ databases">
        <title>Marinobulbifer ophiurae gen. nov., sp. Nov., isolate from tissue of brittle star Ophioplocus japonicus.</title>
        <authorList>
            <person name="Kawano K."/>
            <person name="Sawayama S."/>
            <person name="Nakagawa S."/>
        </authorList>
    </citation>
    <scope>NUCLEOTIDE SEQUENCE [LARGE SCALE GENOMIC DNA]</scope>
    <source>
        <strain evidence="1 2">NKW57</strain>
    </source>
</reference>
<evidence type="ECO:0008006" key="3">
    <source>
        <dbReference type="Google" id="ProtNLM"/>
    </source>
</evidence>
<accession>A0ABQ6LWF9</accession>
<evidence type="ECO:0000313" key="1">
    <source>
        <dbReference type="EMBL" id="GMG86391.1"/>
    </source>
</evidence>
<evidence type="ECO:0000313" key="2">
    <source>
        <dbReference type="Proteomes" id="UP001224392"/>
    </source>
</evidence>
<keyword evidence="2" id="KW-1185">Reference proteome</keyword>
<organism evidence="1 2">
    <name type="scientific">Biformimicrobium ophioploci</name>
    <dbReference type="NCBI Taxonomy" id="3036711"/>
    <lineage>
        <taxon>Bacteria</taxon>
        <taxon>Pseudomonadati</taxon>
        <taxon>Pseudomonadota</taxon>
        <taxon>Gammaproteobacteria</taxon>
        <taxon>Cellvibrionales</taxon>
        <taxon>Microbulbiferaceae</taxon>
        <taxon>Biformimicrobium</taxon>
    </lineage>
</organism>
<dbReference type="EMBL" id="BSYJ01000002">
    <property type="protein sequence ID" value="GMG86391.1"/>
    <property type="molecule type" value="Genomic_DNA"/>
</dbReference>
<gene>
    <name evidence="1" type="ORF">MNKW57_07120</name>
</gene>
<comment type="caution">
    <text evidence="1">The sequence shown here is derived from an EMBL/GenBank/DDBJ whole genome shotgun (WGS) entry which is preliminary data.</text>
</comment>
<name>A0ABQ6LWF9_9GAMM</name>
<proteinExistence type="predicted"/>
<dbReference type="Proteomes" id="UP001224392">
    <property type="component" value="Unassembled WGS sequence"/>
</dbReference>
<sequence>MRFISLMLIASCAFGQAVSREEIYGLDEQIQSAKQDVIELTSELALLEEKLLFPSSTQAAFFVSVPSGSEFDLQAVELSLDGKVVSHHLYTFRELESLRKGGVQKIHLANLEPGHHPLHVRLIGESAAGKELRVNAGFTVEKQTGPAFVEIELAGDQSAINFKVR</sequence>